<dbReference type="EMBL" id="JAFEJU010000002">
    <property type="protein sequence ID" value="MBT1174693.1"/>
    <property type="molecule type" value="Genomic_DNA"/>
</dbReference>
<keyword evidence="4" id="KW-0804">Transcription</keyword>
<sequence>MCVVSPYAAAIIETTHCSASKQCIVENRMWIWGESVASILARVHSFGGNTTYAGRRGKKVPSMYDRRLAAIIAAGECGSFNQAAHRLHLSATALIKQVTGFEHEYGLTLFERGSNGVRPTVSGRVLIEDARNLIRQSEQTLRRVRELEQSDESTVRLAVSMLRPATPVLELWPRASAWLEQQRRQQLRLELVSMSDSPEGFMDALNHLGEEVDVAASGFSPANQQHPCRVLKLGEYPLQMGVPVSNLLHAKPVTALGLSDLEGQRIHIPQPGDNEAMDEARSLLQTIPGVTLIDMPQYTFDEFNTCAANGDLIVARTFGTGIHPMIRTMPVNWNVTIDYGLFYPNNPSEAVRRFVEAIAAVR</sequence>
<reference evidence="6 7" key="1">
    <citation type="journal article" date="2021" name="Environ. Microbiol.">
        <title>Genetic insights into the dark matter of the mammalian gut microbiota through targeted genome reconstruction.</title>
        <authorList>
            <person name="Lugli G.A."/>
            <person name="Alessandri G."/>
            <person name="Milani C."/>
            <person name="Viappiani A."/>
            <person name="Fontana F."/>
            <person name="Tarracchini C."/>
            <person name="Mancabelli L."/>
            <person name="Argentini C."/>
            <person name="Ruiz L."/>
            <person name="Margolles A."/>
            <person name="van Sinderen D."/>
            <person name="Turroni F."/>
            <person name="Ventura M."/>
        </authorList>
    </citation>
    <scope>NUCLEOTIDE SEQUENCE [LARGE SCALE GENOMIC DNA]</scope>
    <source>
        <strain evidence="6 7">LC6</strain>
    </source>
</reference>
<evidence type="ECO:0000259" key="5">
    <source>
        <dbReference type="PROSITE" id="PS50931"/>
    </source>
</evidence>
<name>A0ABS5UUE4_9BIFI</name>
<dbReference type="Pfam" id="PF00126">
    <property type="entry name" value="HTH_1"/>
    <property type="match status" value="1"/>
</dbReference>
<dbReference type="Gene3D" id="1.10.10.10">
    <property type="entry name" value="Winged helix-like DNA-binding domain superfamily/Winged helix DNA-binding domain"/>
    <property type="match status" value="1"/>
</dbReference>
<evidence type="ECO:0000256" key="1">
    <source>
        <dbReference type="ARBA" id="ARBA00009437"/>
    </source>
</evidence>
<keyword evidence="2" id="KW-0805">Transcription regulation</keyword>
<gene>
    <name evidence="6" type="ORF">JS530_04105</name>
</gene>
<organism evidence="6 7">
    <name type="scientific">Bifidobacterium colobi</name>
    <dbReference type="NCBI Taxonomy" id="2809026"/>
    <lineage>
        <taxon>Bacteria</taxon>
        <taxon>Bacillati</taxon>
        <taxon>Actinomycetota</taxon>
        <taxon>Actinomycetes</taxon>
        <taxon>Bifidobacteriales</taxon>
        <taxon>Bifidobacteriaceae</taxon>
        <taxon>Bifidobacterium</taxon>
    </lineage>
</organism>
<dbReference type="SUPFAM" id="SSF46785">
    <property type="entry name" value="Winged helix' DNA-binding domain"/>
    <property type="match status" value="1"/>
</dbReference>
<evidence type="ECO:0000313" key="7">
    <source>
        <dbReference type="Proteomes" id="UP000711736"/>
    </source>
</evidence>
<keyword evidence="7" id="KW-1185">Reference proteome</keyword>
<comment type="caution">
    <text evidence="6">The sequence shown here is derived from an EMBL/GenBank/DDBJ whole genome shotgun (WGS) entry which is preliminary data.</text>
</comment>
<dbReference type="InterPro" id="IPR000847">
    <property type="entry name" value="LysR_HTH_N"/>
</dbReference>
<keyword evidence="3" id="KW-0238">DNA-binding</keyword>
<dbReference type="PROSITE" id="PS50931">
    <property type="entry name" value="HTH_LYSR"/>
    <property type="match status" value="1"/>
</dbReference>
<evidence type="ECO:0000256" key="2">
    <source>
        <dbReference type="ARBA" id="ARBA00023015"/>
    </source>
</evidence>
<dbReference type="InterPro" id="IPR036388">
    <property type="entry name" value="WH-like_DNA-bd_sf"/>
</dbReference>
<proteinExistence type="inferred from homology"/>
<evidence type="ECO:0000256" key="3">
    <source>
        <dbReference type="ARBA" id="ARBA00023125"/>
    </source>
</evidence>
<dbReference type="RefSeq" id="WP_214375915.1">
    <property type="nucleotide sequence ID" value="NZ_JAFEJU010000002.1"/>
</dbReference>
<dbReference type="PANTHER" id="PTHR30346:SF28">
    <property type="entry name" value="HTH-TYPE TRANSCRIPTIONAL REGULATOR CYNR"/>
    <property type="match status" value="1"/>
</dbReference>
<dbReference type="Proteomes" id="UP000711736">
    <property type="component" value="Unassembled WGS sequence"/>
</dbReference>
<comment type="similarity">
    <text evidence="1">Belongs to the LysR transcriptional regulatory family.</text>
</comment>
<feature type="domain" description="HTH lysR-type" evidence="5">
    <location>
        <begin position="66"/>
        <end position="120"/>
    </location>
</feature>
<evidence type="ECO:0000313" key="6">
    <source>
        <dbReference type="EMBL" id="MBT1174693.1"/>
    </source>
</evidence>
<dbReference type="PANTHER" id="PTHR30346">
    <property type="entry name" value="TRANSCRIPTIONAL DUAL REGULATOR HCAR-RELATED"/>
    <property type="match status" value="1"/>
</dbReference>
<dbReference type="InterPro" id="IPR036390">
    <property type="entry name" value="WH_DNA-bd_sf"/>
</dbReference>
<protein>
    <submittedName>
        <fullName evidence="6">LysR family transcriptional regulator</fullName>
    </submittedName>
</protein>
<evidence type="ECO:0000256" key="4">
    <source>
        <dbReference type="ARBA" id="ARBA00023163"/>
    </source>
</evidence>
<accession>A0ABS5UUE4</accession>